<evidence type="ECO:0000256" key="1">
    <source>
        <dbReference type="ARBA" id="ARBA00009437"/>
    </source>
</evidence>
<evidence type="ECO:0000313" key="6">
    <source>
        <dbReference type="Proteomes" id="UP000521017"/>
    </source>
</evidence>
<dbReference type="InterPro" id="IPR036390">
    <property type="entry name" value="WH_DNA-bd_sf"/>
</dbReference>
<dbReference type="PANTHER" id="PTHR30126">
    <property type="entry name" value="HTH-TYPE TRANSCRIPTIONAL REGULATOR"/>
    <property type="match status" value="1"/>
</dbReference>
<dbReference type="Pfam" id="PF00126">
    <property type="entry name" value="HTH_1"/>
    <property type="match status" value="1"/>
</dbReference>
<dbReference type="AlphaFoldDB" id="A0A7X0MKQ8"/>
<dbReference type="PANTHER" id="PTHR30126:SF64">
    <property type="entry name" value="HTH-TYPE TRANSCRIPTIONAL REGULATOR CITR"/>
    <property type="match status" value="1"/>
</dbReference>
<dbReference type="EMBL" id="JACHCC010000014">
    <property type="protein sequence ID" value="MBB6502459.1"/>
    <property type="molecule type" value="Genomic_DNA"/>
</dbReference>
<feature type="domain" description="HTH lysR-type" evidence="4">
    <location>
        <begin position="15"/>
        <end position="72"/>
    </location>
</feature>
<gene>
    <name evidence="5" type="ORF">HDF25_004642</name>
</gene>
<dbReference type="Proteomes" id="UP000521017">
    <property type="component" value="Unassembled WGS sequence"/>
</dbReference>
<dbReference type="Gene3D" id="1.10.10.10">
    <property type="entry name" value="Winged helix-like DNA-binding domain superfamily/Winged helix DNA-binding domain"/>
    <property type="match status" value="1"/>
</dbReference>
<evidence type="ECO:0000256" key="3">
    <source>
        <dbReference type="ARBA" id="ARBA00023163"/>
    </source>
</evidence>
<proteinExistence type="inferred from homology"/>
<dbReference type="PRINTS" id="PR00039">
    <property type="entry name" value="HTHLYSR"/>
</dbReference>
<accession>A0A7X0MKQ8</accession>
<keyword evidence="3" id="KW-0804">Transcription</keyword>
<dbReference type="PROSITE" id="PS50931">
    <property type="entry name" value="HTH_LYSR"/>
    <property type="match status" value="1"/>
</dbReference>
<reference evidence="5 6" key="1">
    <citation type="submission" date="2020-08" db="EMBL/GenBank/DDBJ databases">
        <title>Genomic Encyclopedia of Type Strains, Phase IV (KMG-V): Genome sequencing to study the core and pangenomes of soil and plant-associated prokaryotes.</title>
        <authorList>
            <person name="Whitman W."/>
        </authorList>
    </citation>
    <scope>NUCLEOTIDE SEQUENCE [LARGE SCALE GENOMIC DNA]</scope>
    <source>
        <strain evidence="5 6">M2T3</strain>
    </source>
</reference>
<comment type="caution">
    <text evidence="5">The sequence shown here is derived from an EMBL/GenBank/DDBJ whole genome shotgun (WGS) entry which is preliminary data.</text>
</comment>
<dbReference type="InterPro" id="IPR000847">
    <property type="entry name" value="LysR_HTH_N"/>
</dbReference>
<dbReference type="GO" id="GO:0003700">
    <property type="term" value="F:DNA-binding transcription factor activity"/>
    <property type="evidence" value="ECO:0007669"/>
    <property type="project" value="InterPro"/>
</dbReference>
<protein>
    <submittedName>
        <fullName evidence="5">DNA-binding transcriptional LysR family regulator</fullName>
    </submittedName>
</protein>
<comment type="similarity">
    <text evidence="1">Belongs to the LysR transcriptional regulatory family.</text>
</comment>
<keyword evidence="5" id="KW-0238">DNA-binding</keyword>
<evidence type="ECO:0000313" key="5">
    <source>
        <dbReference type="EMBL" id="MBB6502459.1"/>
    </source>
</evidence>
<dbReference type="InterPro" id="IPR036388">
    <property type="entry name" value="WH-like_DNA-bd_sf"/>
</dbReference>
<name>A0A7X0MKQ8_9SPHI</name>
<evidence type="ECO:0000256" key="2">
    <source>
        <dbReference type="ARBA" id="ARBA00023015"/>
    </source>
</evidence>
<dbReference type="SUPFAM" id="SSF53850">
    <property type="entry name" value="Periplasmic binding protein-like II"/>
    <property type="match status" value="1"/>
</dbReference>
<dbReference type="GO" id="GO:0000976">
    <property type="term" value="F:transcription cis-regulatory region binding"/>
    <property type="evidence" value="ECO:0007669"/>
    <property type="project" value="TreeGrafter"/>
</dbReference>
<evidence type="ECO:0000259" key="4">
    <source>
        <dbReference type="PROSITE" id="PS50931"/>
    </source>
</evidence>
<dbReference type="SUPFAM" id="SSF46785">
    <property type="entry name" value="Winged helix' DNA-binding domain"/>
    <property type="match status" value="1"/>
</dbReference>
<organism evidence="5 6">
    <name type="scientific">Pedobacter cryoconitis</name>
    <dbReference type="NCBI Taxonomy" id="188932"/>
    <lineage>
        <taxon>Bacteria</taxon>
        <taxon>Pseudomonadati</taxon>
        <taxon>Bacteroidota</taxon>
        <taxon>Sphingobacteriia</taxon>
        <taxon>Sphingobacteriales</taxon>
        <taxon>Sphingobacteriaceae</taxon>
        <taxon>Pedobacter</taxon>
    </lineage>
</organism>
<keyword evidence="2" id="KW-0805">Transcription regulation</keyword>
<sequence>MIHIVSLYYNHDIMVNLEWYRTFRAIYETGTLTGAAETLFVSQPGVSLHLSSLESYVGYKLFDRTSRKMVPTERGKVMYNFVLEALIKLEEAEKHFHRSTEKEKPTLSLGMCFETFQLMLEPYLSGLSFNVIVKFGDYPQMLNDLDNGILDLVITPHMENMKNIAYKAFSKEKIVLVSGSENDTTDFELMNKNGNLKGMQEWLKHQIWYGTSGDMEHLMRFWHNNFNKRLDFKPNYIVPNMSSIVRCIKGMRGFAVLPDFLCKNEVLDGSVKIVWEGTKTMENTLHFAMRKKTIYAEEIKVIQQIFEKEMSPLENAGHELIA</sequence>